<name>A0A5B8SPE0_9GAMM</name>
<feature type="region of interest" description="Disordered" evidence="1">
    <location>
        <begin position="19"/>
        <end position="81"/>
    </location>
</feature>
<gene>
    <name evidence="3" type="ORF">FGL86_07655</name>
</gene>
<feature type="chain" id="PRO_5022777425" evidence="2">
    <location>
        <begin position="19"/>
        <end position="81"/>
    </location>
</feature>
<feature type="compositionally biased region" description="Low complexity" evidence="1">
    <location>
        <begin position="37"/>
        <end position="46"/>
    </location>
</feature>
<evidence type="ECO:0000256" key="2">
    <source>
        <dbReference type="SAM" id="SignalP"/>
    </source>
</evidence>
<dbReference type="EMBL" id="CP042382">
    <property type="protein sequence ID" value="QEA38959.1"/>
    <property type="molecule type" value="Genomic_DNA"/>
</dbReference>
<reference evidence="3 4" key="1">
    <citation type="submission" date="2019-06" db="EMBL/GenBank/DDBJ databases">
        <title>Genome analyses of bacteria isolated from kimchi.</title>
        <authorList>
            <person name="Lee S."/>
            <person name="Ahn S."/>
            <person name="Roh S."/>
        </authorList>
    </citation>
    <scope>NUCLEOTIDE SEQUENCE [LARGE SCALE GENOMIC DNA]</scope>
    <source>
        <strain evidence="3 4">CBA4606</strain>
    </source>
</reference>
<evidence type="ECO:0000313" key="3">
    <source>
        <dbReference type="EMBL" id="QEA38959.1"/>
    </source>
</evidence>
<accession>A0A5B8SPE0</accession>
<sequence>MKNKWLGLLLGASLVALAGCNTSGGESRGEPGGMGAAAGSSTTSVTPDPQADTTGEPSGGMGAGTGSSTTTIPVEDNSTSY</sequence>
<protein>
    <submittedName>
        <fullName evidence="3">Uncharacterized protein</fullName>
    </submittedName>
</protein>
<keyword evidence="4" id="KW-1185">Reference proteome</keyword>
<dbReference type="RefSeq" id="WP_147184015.1">
    <property type="nucleotide sequence ID" value="NZ_CP042382.1"/>
</dbReference>
<dbReference type="Proteomes" id="UP000321272">
    <property type="component" value="Chromosome"/>
</dbReference>
<proteinExistence type="predicted"/>
<organism evidence="3 4">
    <name type="scientific">Pistricoccus aurantiacus</name>
    <dbReference type="NCBI Taxonomy" id="1883414"/>
    <lineage>
        <taxon>Bacteria</taxon>
        <taxon>Pseudomonadati</taxon>
        <taxon>Pseudomonadota</taxon>
        <taxon>Gammaproteobacteria</taxon>
        <taxon>Oceanospirillales</taxon>
        <taxon>Halomonadaceae</taxon>
        <taxon>Pistricoccus</taxon>
    </lineage>
</organism>
<evidence type="ECO:0000256" key="1">
    <source>
        <dbReference type="SAM" id="MobiDB-lite"/>
    </source>
</evidence>
<feature type="signal peptide" evidence="2">
    <location>
        <begin position="1"/>
        <end position="18"/>
    </location>
</feature>
<keyword evidence="2" id="KW-0732">Signal</keyword>
<evidence type="ECO:0000313" key="4">
    <source>
        <dbReference type="Proteomes" id="UP000321272"/>
    </source>
</evidence>
<dbReference type="PROSITE" id="PS51257">
    <property type="entry name" value="PROKAR_LIPOPROTEIN"/>
    <property type="match status" value="1"/>
</dbReference>
<dbReference type="AlphaFoldDB" id="A0A5B8SPE0"/>
<dbReference type="KEGG" id="paur:FGL86_07655"/>